<dbReference type="EMBL" id="VSRR010000471">
    <property type="protein sequence ID" value="MPC16019.1"/>
    <property type="molecule type" value="Genomic_DNA"/>
</dbReference>
<reference evidence="1 2" key="1">
    <citation type="submission" date="2019-05" db="EMBL/GenBank/DDBJ databases">
        <title>Another draft genome of Portunus trituberculatus and its Hox gene families provides insights of decapod evolution.</title>
        <authorList>
            <person name="Jeong J.-H."/>
            <person name="Song I."/>
            <person name="Kim S."/>
            <person name="Choi T."/>
            <person name="Kim D."/>
            <person name="Ryu S."/>
            <person name="Kim W."/>
        </authorList>
    </citation>
    <scope>NUCLEOTIDE SEQUENCE [LARGE SCALE GENOMIC DNA]</scope>
    <source>
        <tissue evidence="1">Muscle</tissue>
    </source>
</reference>
<name>A0A5B7D2Z5_PORTR</name>
<comment type="caution">
    <text evidence="1">The sequence shown here is derived from an EMBL/GenBank/DDBJ whole genome shotgun (WGS) entry which is preliminary data.</text>
</comment>
<evidence type="ECO:0000313" key="2">
    <source>
        <dbReference type="Proteomes" id="UP000324222"/>
    </source>
</evidence>
<sequence>MVNIINSSELEFIRVKHSRILGRRLVLCGSRQFTTRFLVPLSGSLRSSPLRVTLRAVTHLQRVHNSIG</sequence>
<organism evidence="1 2">
    <name type="scientific">Portunus trituberculatus</name>
    <name type="common">Swimming crab</name>
    <name type="synonym">Neptunus trituberculatus</name>
    <dbReference type="NCBI Taxonomy" id="210409"/>
    <lineage>
        <taxon>Eukaryota</taxon>
        <taxon>Metazoa</taxon>
        <taxon>Ecdysozoa</taxon>
        <taxon>Arthropoda</taxon>
        <taxon>Crustacea</taxon>
        <taxon>Multicrustacea</taxon>
        <taxon>Malacostraca</taxon>
        <taxon>Eumalacostraca</taxon>
        <taxon>Eucarida</taxon>
        <taxon>Decapoda</taxon>
        <taxon>Pleocyemata</taxon>
        <taxon>Brachyura</taxon>
        <taxon>Eubrachyura</taxon>
        <taxon>Portunoidea</taxon>
        <taxon>Portunidae</taxon>
        <taxon>Portuninae</taxon>
        <taxon>Portunus</taxon>
    </lineage>
</organism>
<evidence type="ECO:0000313" key="1">
    <source>
        <dbReference type="EMBL" id="MPC16019.1"/>
    </source>
</evidence>
<dbReference type="AlphaFoldDB" id="A0A5B7D2Z5"/>
<gene>
    <name evidence="1" type="ORF">E2C01_008827</name>
</gene>
<protein>
    <submittedName>
        <fullName evidence="1">Uncharacterized protein</fullName>
    </submittedName>
</protein>
<dbReference type="Proteomes" id="UP000324222">
    <property type="component" value="Unassembled WGS sequence"/>
</dbReference>
<keyword evidence="2" id="KW-1185">Reference proteome</keyword>
<proteinExistence type="predicted"/>
<accession>A0A5B7D2Z5</accession>